<dbReference type="InterPro" id="IPR040442">
    <property type="entry name" value="Pyrv_kinase-like_dom_sf"/>
</dbReference>
<keyword evidence="6" id="KW-0566">Pantothenate biosynthesis</keyword>
<comment type="catalytic activity">
    <reaction evidence="5 6">
        <text>(6R)-5,10-methylene-5,6,7,8-tetrahydrofolate + 3-methyl-2-oxobutanoate + H2O = 2-dehydropantoate + (6S)-5,6,7,8-tetrahydrofolate</text>
        <dbReference type="Rhea" id="RHEA:11824"/>
        <dbReference type="ChEBI" id="CHEBI:11561"/>
        <dbReference type="ChEBI" id="CHEBI:11851"/>
        <dbReference type="ChEBI" id="CHEBI:15377"/>
        <dbReference type="ChEBI" id="CHEBI:15636"/>
        <dbReference type="ChEBI" id="CHEBI:57453"/>
        <dbReference type="EC" id="2.1.2.11"/>
    </reaction>
</comment>
<comment type="caution">
    <text evidence="7">The sequence shown here is derived from an EMBL/GenBank/DDBJ whole genome shotgun (WGS) entry which is preliminary data.</text>
</comment>
<comment type="pathway">
    <text evidence="1 6">Cofactor biosynthesis; (R)-pantothenate biosynthesis; (R)-pantoate from 3-methyl-2-oxobutanoate: step 1/2.</text>
</comment>
<dbReference type="GO" id="GO:0005739">
    <property type="term" value="C:mitochondrion"/>
    <property type="evidence" value="ECO:0007669"/>
    <property type="project" value="TreeGrafter"/>
</dbReference>
<evidence type="ECO:0000256" key="2">
    <source>
        <dbReference type="ARBA" id="ARBA00008676"/>
    </source>
</evidence>
<evidence type="ECO:0000256" key="6">
    <source>
        <dbReference type="RuleBase" id="RU362100"/>
    </source>
</evidence>
<dbReference type="EMBL" id="CAHR02000107">
    <property type="protein sequence ID" value="CCG82870.1"/>
    <property type="molecule type" value="Genomic_DNA"/>
</dbReference>
<dbReference type="SUPFAM" id="SSF51621">
    <property type="entry name" value="Phosphoenolpyruvate/pyruvate domain"/>
    <property type="match status" value="1"/>
</dbReference>
<dbReference type="GO" id="GO:0000287">
    <property type="term" value="F:magnesium ion binding"/>
    <property type="evidence" value="ECO:0007669"/>
    <property type="project" value="TreeGrafter"/>
</dbReference>
<dbReference type="UniPathway" id="UPA00028">
    <property type="reaction ID" value="UER00003"/>
</dbReference>
<dbReference type="GO" id="GO:0015940">
    <property type="term" value="P:pantothenate biosynthetic process"/>
    <property type="evidence" value="ECO:0007669"/>
    <property type="project" value="UniProtKB-UniPathway"/>
</dbReference>
<keyword evidence="4 6" id="KW-0808">Transferase</keyword>
<protein>
    <recommendedName>
        <fullName evidence="3 6">3-methyl-2-oxobutanoate hydroxymethyltransferase</fullName>
        <ecNumber evidence="3 6">2.1.2.11</ecNumber>
    </recommendedName>
</protein>
<dbReference type="EC" id="2.1.2.11" evidence="3 6"/>
<dbReference type="InterPro" id="IPR003700">
    <property type="entry name" value="Pantoate_hydroxy_MeTrfase"/>
</dbReference>
<comment type="similarity">
    <text evidence="2 6">Belongs to the PanB family.</text>
</comment>
<dbReference type="STRING" id="1097556.R4XB88"/>
<gene>
    <name evidence="7" type="ORF">TAPDE_002989</name>
</gene>
<keyword evidence="8" id="KW-1185">Reference proteome</keyword>
<dbReference type="AlphaFoldDB" id="R4XB88"/>
<evidence type="ECO:0000313" key="8">
    <source>
        <dbReference type="Proteomes" id="UP000013776"/>
    </source>
</evidence>
<name>R4XB88_TAPDE</name>
<evidence type="ECO:0000313" key="7">
    <source>
        <dbReference type="EMBL" id="CCG82870.1"/>
    </source>
</evidence>
<dbReference type="InterPro" id="IPR015813">
    <property type="entry name" value="Pyrv/PenolPyrv_kinase-like_dom"/>
</dbReference>
<evidence type="ECO:0000256" key="1">
    <source>
        <dbReference type="ARBA" id="ARBA00005033"/>
    </source>
</evidence>
<reference evidence="7 8" key="1">
    <citation type="journal article" date="2013" name="MBio">
        <title>Genome sequencing of the plant pathogen Taphrina deformans, the causal agent of peach leaf curl.</title>
        <authorList>
            <person name="Cisse O.H."/>
            <person name="Almeida J.M.G.C.F."/>
            <person name="Fonseca A."/>
            <person name="Kumar A.A."/>
            <person name="Salojaervi J."/>
            <person name="Overmyer K."/>
            <person name="Hauser P.M."/>
            <person name="Pagni M."/>
        </authorList>
    </citation>
    <scope>NUCLEOTIDE SEQUENCE [LARGE SCALE GENOMIC DNA]</scope>
    <source>
        <strain evidence="8">PYCC 5710 / ATCC 11124 / CBS 356.35 / IMI 108563 / JCM 9778 / NBRC 8474</strain>
    </source>
</reference>
<proteinExistence type="inferred from homology"/>
<dbReference type="PIRSF" id="PIRSF000388">
    <property type="entry name" value="Pantoate_hydroxy_MeTrfase"/>
    <property type="match status" value="1"/>
</dbReference>
<dbReference type="NCBIfam" id="NF001452">
    <property type="entry name" value="PRK00311.1"/>
    <property type="match status" value="1"/>
</dbReference>
<sequence>MYSTTPQVRTGKLNLGTIQKLYRQGTPISVLTAHDYPSAQAANAAGIDIVLVGDSLAMVACGYQDTTQLSMDEMLYHCRAVKRGAPNSYLIGDLTFGSYEVSEKEAMRNAIRMVQEGGMEAVKLEGGIEMVDTIKKITRNGISVMGHIGLTPQRQSSLGGFKVQGKTAERAEALLQDALAIEAAGCMGMVLEAMPPAVARYITSQLSVPTIGIGAGVDCSGQVLVQLDMLGVFDRFVPKFCKQYEQMGLRATTAISEYNQEVKSRTFPAAQHSYSMDPAELAKWGKTD</sequence>
<dbReference type="PANTHER" id="PTHR20881:SF0">
    <property type="entry name" value="3-METHYL-2-OXOBUTANOATE HYDROXYMETHYLTRANSFERASE"/>
    <property type="match status" value="1"/>
</dbReference>
<dbReference type="Gene3D" id="3.20.20.60">
    <property type="entry name" value="Phosphoenolpyruvate-binding domains"/>
    <property type="match status" value="1"/>
</dbReference>
<evidence type="ECO:0000256" key="4">
    <source>
        <dbReference type="ARBA" id="ARBA00022679"/>
    </source>
</evidence>
<accession>R4XB88</accession>
<dbReference type="eggNOG" id="KOG2949">
    <property type="taxonomic scope" value="Eukaryota"/>
</dbReference>
<dbReference type="NCBIfam" id="TIGR00222">
    <property type="entry name" value="panB"/>
    <property type="match status" value="1"/>
</dbReference>
<dbReference type="Pfam" id="PF02548">
    <property type="entry name" value="Pantoate_transf"/>
    <property type="match status" value="1"/>
</dbReference>
<dbReference type="Proteomes" id="UP000013776">
    <property type="component" value="Unassembled WGS sequence"/>
</dbReference>
<organism evidence="7 8">
    <name type="scientific">Taphrina deformans (strain PYCC 5710 / ATCC 11124 / CBS 356.35 / IMI 108563 / JCM 9778 / NBRC 8474)</name>
    <name type="common">Peach leaf curl fungus</name>
    <name type="synonym">Lalaria deformans</name>
    <dbReference type="NCBI Taxonomy" id="1097556"/>
    <lineage>
        <taxon>Eukaryota</taxon>
        <taxon>Fungi</taxon>
        <taxon>Dikarya</taxon>
        <taxon>Ascomycota</taxon>
        <taxon>Taphrinomycotina</taxon>
        <taxon>Taphrinomycetes</taxon>
        <taxon>Taphrinales</taxon>
        <taxon>Taphrinaceae</taxon>
        <taxon>Taphrina</taxon>
    </lineage>
</organism>
<dbReference type="GO" id="GO:0003864">
    <property type="term" value="F:3-methyl-2-oxobutanoate hydroxymethyltransferase activity"/>
    <property type="evidence" value="ECO:0007669"/>
    <property type="project" value="UniProtKB-EC"/>
</dbReference>
<dbReference type="HAMAP" id="MF_00156">
    <property type="entry name" value="PanB"/>
    <property type="match status" value="1"/>
</dbReference>
<dbReference type="FunFam" id="3.20.20.60:FF:000003">
    <property type="entry name" value="3-methyl-2-oxobutanoate hydroxymethyltransferase"/>
    <property type="match status" value="1"/>
</dbReference>
<dbReference type="VEuPathDB" id="FungiDB:TAPDE_002989"/>
<evidence type="ECO:0000256" key="5">
    <source>
        <dbReference type="ARBA" id="ARBA00049172"/>
    </source>
</evidence>
<evidence type="ECO:0000256" key="3">
    <source>
        <dbReference type="ARBA" id="ARBA00012618"/>
    </source>
</evidence>
<dbReference type="CDD" id="cd06557">
    <property type="entry name" value="KPHMT-like"/>
    <property type="match status" value="1"/>
</dbReference>
<comment type="function">
    <text evidence="6">Catalyzes the reversible reaction in which hydroxymethyl group from 5,10-methylenetetrahydrofolate is transferred onto alpha-ketoisovalerate to form ketopantoate.</text>
</comment>
<dbReference type="PANTHER" id="PTHR20881">
    <property type="entry name" value="3-METHYL-2-OXOBUTANOATE HYDROXYMETHYLTRANSFERASE"/>
    <property type="match status" value="1"/>
</dbReference>
<dbReference type="OrthoDB" id="425211at2759"/>